<sequence length="198" mass="22462">MTLHPLSILSILFILSVLPHTLTHFQRPSLQSSQRLSPFLHNHEPSLPTPSTGSRYHSIVLFFNRMNSHLLFHSAFRISFLSSLPISPSSFPVHPINLKQLLYITITITKSKNIKKTHIRHPVRAVNKKKKKEDKSRRKKKKKADILSHPRPTAASPSTSNTNTSSNIRDNKQWVCHSQSQPSQKVPFSGRVSKKKGG</sequence>
<keyword evidence="4" id="KW-1185">Reference proteome</keyword>
<evidence type="ECO:0000256" key="2">
    <source>
        <dbReference type="SAM" id="SignalP"/>
    </source>
</evidence>
<dbReference type="EMBL" id="ML220129">
    <property type="protein sequence ID" value="TGZ79792.1"/>
    <property type="molecule type" value="Genomic_DNA"/>
</dbReference>
<feature type="compositionally biased region" description="Polar residues" evidence="1">
    <location>
        <begin position="176"/>
        <end position="186"/>
    </location>
</feature>
<evidence type="ECO:0000256" key="1">
    <source>
        <dbReference type="SAM" id="MobiDB-lite"/>
    </source>
</evidence>
<gene>
    <name evidence="3" type="ORF">EX30DRAFT_76118</name>
</gene>
<feature type="signal peptide" evidence="2">
    <location>
        <begin position="1"/>
        <end position="23"/>
    </location>
</feature>
<accession>A0A4S2MTG2</accession>
<keyword evidence="2" id="KW-0732">Signal</keyword>
<reference evidence="3 4" key="1">
    <citation type="submission" date="2019-04" db="EMBL/GenBank/DDBJ databases">
        <title>Comparative genomics and transcriptomics to analyze fruiting body development in filamentous ascomycetes.</title>
        <authorList>
            <consortium name="DOE Joint Genome Institute"/>
            <person name="Lutkenhaus R."/>
            <person name="Traeger S."/>
            <person name="Breuer J."/>
            <person name="Kuo A."/>
            <person name="Lipzen A."/>
            <person name="Pangilinan J."/>
            <person name="Dilworth D."/>
            <person name="Sandor L."/>
            <person name="Poggeler S."/>
            <person name="Barry K."/>
            <person name="Grigoriev I.V."/>
            <person name="Nowrousian M."/>
        </authorList>
    </citation>
    <scope>NUCLEOTIDE SEQUENCE [LARGE SCALE GENOMIC DNA]</scope>
    <source>
        <strain evidence="3 4">CBS 389.68</strain>
    </source>
</reference>
<proteinExistence type="predicted"/>
<evidence type="ECO:0000313" key="3">
    <source>
        <dbReference type="EMBL" id="TGZ79792.1"/>
    </source>
</evidence>
<dbReference type="InParanoid" id="A0A4S2MTG2"/>
<protein>
    <recommendedName>
        <fullName evidence="5">Transmembrane protein</fullName>
    </recommendedName>
</protein>
<dbReference type="AlphaFoldDB" id="A0A4S2MTG2"/>
<feature type="region of interest" description="Disordered" evidence="1">
    <location>
        <begin position="115"/>
        <end position="198"/>
    </location>
</feature>
<evidence type="ECO:0000313" key="4">
    <source>
        <dbReference type="Proteomes" id="UP000298138"/>
    </source>
</evidence>
<organism evidence="3 4">
    <name type="scientific">Ascodesmis nigricans</name>
    <dbReference type="NCBI Taxonomy" id="341454"/>
    <lineage>
        <taxon>Eukaryota</taxon>
        <taxon>Fungi</taxon>
        <taxon>Dikarya</taxon>
        <taxon>Ascomycota</taxon>
        <taxon>Pezizomycotina</taxon>
        <taxon>Pezizomycetes</taxon>
        <taxon>Pezizales</taxon>
        <taxon>Ascodesmidaceae</taxon>
        <taxon>Ascodesmis</taxon>
    </lineage>
</organism>
<feature type="compositionally biased region" description="Low complexity" evidence="1">
    <location>
        <begin position="152"/>
        <end position="167"/>
    </location>
</feature>
<feature type="chain" id="PRO_5020401149" description="Transmembrane protein" evidence="2">
    <location>
        <begin position="24"/>
        <end position="198"/>
    </location>
</feature>
<dbReference type="Proteomes" id="UP000298138">
    <property type="component" value="Unassembled WGS sequence"/>
</dbReference>
<feature type="compositionally biased region" description="Basic residues" evidence="1">
    <location>
        <begin position="115"/>
        <end position="143"/>
    </location>
</feature>
<name>A0A4S2MTG2_9PEZI</name>
<evidence type="ECO:0008006" key="5">
    <source>
        <dbReference type="Google" id="ProtNLM"/>
    </source>
</evidence>